<keyword evidence="2" id="KW-0540">Nuclease</keyword>
<dbReference type="Proteomes" id="UP000256542">
    <property type="component" value="Unassembled WGS sequence"/>
</dbReference>
<dbReference type="EMBL" id="QUNG01000011">
    <property type="protein sequence ID" value="REG81946.1"/>
    <property type="molecule type" value="Genomic_DNA"/>
</dbReference>
<organism evidence="2 3">
    <name type="scientific">Marinomonas pollencensis</name>
    <dbReference type="NCBI Taxonomy" id="491954"/>
    <lineage>
        <taxon>Bacteria</taxon>
        <taxon>Pseudomonadati</taxon>
        <taxon>Pseudomonadota</taxon>
        <taxon>Gammaproteobacteria</taxon>
        <taxon>Oceanospirillales</taxon>
        <taxon>Oceanospirillaceae</taxon>
        <taxon>Marinomonas</taxon>
    </lineage>
</organism>
<accession>A0A3E0DH01</accession>
<proteinExistence type="predicted"/>
<dbReference type="CDD" id="cd22362">
    <property type="entry name" value="TnsA_endonuclease-like"/>
    <property type="match status" value="1"/>
</dbReference>
<dbReference type="InterPro" id="IPR011335">
    <property type="entry name" value="Restrct_endonuc-II-like"/>
</dbReference>
<reference evidence="2 3" key="1">
    <citation type="submission" date="2018-08" db="EMBL/GenBank/DDBJ databases">
        <title>Genomic Encyclopedia of Type Strains, Phase III (KMG-III): the genomes of soil and plant-associated and newly described type strains.</title>
        <authorList>
            <person name="Whitman W."/>
        </authorList>
    </citation>
    <scope>NUCLEOTIDE SEQUENCE [LARGE SCALE GENOMIC DNA]</scope>
    <source>
        <strain evidence="2 3">CECT 7375</strain>
    </source>
</reference>
<dbReference type="AlphaFoldDB" id="A0A3E0DH01"/>
<evidence type="ECO:0000313" key="2">
    <source>
        <dbReference type="EMBL" id="REG81946.1"/>
    </source>
</evidence>
<dbReference type="GO" id="GO:0004519">
    <property type="term" value="F:endonuclease activity"/>
    <property type="evidence" value="ECO:0007669"/>
    <property type="project" value="UniProtKB-KW"/>
</dbReference>
<dbReference type="RefSeq" id="WP_115898559.1">
    <property type="nucleotide sequence ID" value="NZ_QUNG01000011.1"/>
</dbReference>
<protein>
    <submittedName>
        <fullName evidence="2">TnsA endonuclease-like protein</fullName>
    </submittedName>
</protein>
<name>A0A3E0DH01_9GAMM</name>
<dbReference type="SUPFAM" id="SSF52980">
    <property type="entry name" value="Restriction endonuclease-like"/>
    <property type="match status" value="1"/>
</dbReference>
<sequence length="271" mass="32142">MRQVNQNKRYAEHHESFVNLEIPYIPMIRTMDFTRSSGNRSKVPHFSDSDRLIHFMSVNERWAFLQILYNYDVIDVYEQWAIDLESSMLICQELNIKHPRIPRESGWAYQTFDLLMKLDASNDDLCEEDVKWLAIAVKSSHHASNKRVIDKLLIQEAYAHMKGYEFCLITDDEIRNVYSETLDTLYFHYQLRPSTEIYYDTWLSTFRGELLFNSDMRLGKLIKAVASSVGIEDEMSAHFFCHALWCKDFTMDWEQRLRYERSAESLGVMPL</sequence>
<feature type="domain" description="TnsA endonuclease N-terminal" evidence="1">
    <location>
        <begin position="72"/>
        <end position="171"/>
    </location>
</feature>
<dbReference type="Gene3D" id="3.40.1350.10">
    <property type="match status" value="1"/>
</dbReference>
<dbReference type="OrthoDB" id="5291587at2"/>
<keyword evidence="3" id="KW-1185">Reference proteome</keyword>
<dbReference type="GO" id="GO:0003676">
    <property type="term" value="F:nucleic acid binding"/>
    <property type="evidence" value="ECO:0007669"/>
    <property type="project" value="InterPro"/>
</dbReference>
<gene>
    <name evidence="2" type="ORF">DFP81_11126</name>
</gene>
<evidence type="ECO:0000313" key="3">
    <source>
        <dbReference type="Proteomes" id="UP000256542"/>
    </source>
</evidence>
<evidence type="ECO:0000259" key="1">
    <source>
        <dbReference type="Pfam" id="PF08722"/>
    </source>
</evidence>
<dbReference type="InterPro" id="IPR014833">
    <property type="entry name" value="TnsA_N"/>
</dbReference>
<keyword evidence="2" id="KW-0378">Hydrolase</keyword>
<keyword evidence="2" id="KW-0255">Endonuclease</keyword>
<comment type="caution">
    <text evidence="2">The sequence shown here is derived from an EMBL/GenBank/DDBJ whole genome shotgun (WGS) entry which is preliminary data.</text>
</comment>
<dbReference type="Pfam" id="PF08722">
    <property type="entry name" value="Tn7_TnsA-like_N"/>
    <property type="match status" value="1"/>
</dbReference>
<dbReference type="InterPro" id="IPR011856">
    <property type="entry name" value="tRNA_endonuc-like_dom_sf"/>
</dbReference>